<sequence length="109" mass="12231">MTELVMRLIQLGGWPSWSHVRSSSAIRRAGLFFLFRVLPSYPTKLCRRLRIAVRRLPSVSSSIIVCVSASASIRRRMRPCIGLDPSLCAPLHRPRSVVVSVSQYLVSPI</sequence>
<accession>A0ABQ7A862</accession>
<comment type="caution">
    <text evidence="1">The sequence shown here is derived from an EMBL/GenBank/DDBJ whole genome shotgun (WGS) entry which is preliminary data.</text>
</comment>
<reference evidence="1 2" key="1">
    <citation type="journal article" date="2020" name="BMC Genomics">
        <title>Intraspecific diversification of the crop wild relative Brassica cretica Lam. using demographic model selection.</title>
        <authorList>
            <person name="Kioukis A."/>
            <person name="Michalopoulou V.A."/>
            <person name="Briers L."/>
            <person name="Pirintsos S."/>
            <person name="Studholme D.J."/>
            <person name="Pavlidis P."/>
            <person name="Sarris P.F."/>
        </authorList>
    </citation>
    <scope>NUCLEOTIDE SEQUENCE [LARGE SCALE GENOMIC DNA]</scope>
    <source>
        <strain evidence="2">cv. PFS-1207/04</strain>
    </source>
</reference>
<proteinExistence type="predicted"/>
<keyword evidence="2" id="KW-1185">Reference proteome</keyword>
<dbReference type="Proteomes" id="UP000266723">
    <property type="component" value="Unassembled WGS sequence"/>
</dbReference>
<evidence type="ECO:0000313" key="2">
    <source>
        <dbReference type="Proteomes" id="UP000266723"/>
    </source>
</evidence>
<organism evidence="1 2">
    <name type="scientific">Brassica cretica</name>
    <name type="common">Mustard</name>
    <dbReference type="NCBI Taxonomy" id="69181"/>
    <lineage>
        <taxon>Eukaryota</taxon>
        <taxon>Viridiplantae</taxon>
        <taxon>Streptophyta</taxon>
        <taxon>Embryophyta</taxon>
        <taxon>Tracheophyta</taxon>
        <taxon>Spermatophyta</taxon>
        <taxon>Magnoliopsida</taxon>
        <taxon>eudicotyledons</taxon>
        <taxon>Gunneridae</taxon>
        <taxon>Pentapetalae</taxon>
        <taxon>rosids</taxon>
        <taxon>malvids</taxon>
        <taxon>Brassicales</taxon>
        <taxon>Brassicaceae</taxon>
        <taxon>Brassiceae</taxon>
        <taxon>Brassica</taxon>
    </lineage>
</organism>
<name>A0ABQ7A862_BRACR</name>
<protein>
    <submittedName>
        <fullName evidence="1">Uncharacterized protein</fullName>
    </submittedName>
</protein>
<dbReference type="EMBL" id="QGKV02002055">
    <property type="protein sequence ID" value="KAF3493852.1"/>
    <property type="molecule type" value="Genomic_DNA"/>
</dbReference>
<gene>
    <name evidence="1" type="ORF">DY000_02052733</name>
</gene>
<evidence type="ECO:0000313" key="1">
    <source>
        <dbReference type="EMBL" id="KAF3493852.1"/>
    </source>
</evidence>